<dbReference type="RefSeq" id="WP_251520087.1">
    <property type="nucleotide sequence ID" value="NZ_CP128355.1"/>
</dbReference>
<name>A0ABZ3EBT6_9STAP</name>
<accession>A0ABZ3EBT6</accession>
<dbReference type="InterPro" id="IPR029062">
    <property type="entry name" value="Class_I_gatase-like"/>
</dbReference>
<dbReference type="Proteomes" id="UP001436297">
    <property type="component" value="Chromosome"/>
</dbReference>
<dbReference type="Pfam" id="PF01965">
    <property type="entry name" value="DJ-1_PfpI"/>
    <property type="match status" value="1"/>
</dbReference>
<evidence type="ECO:0000313" key="2">
    <source>
        <dbReference type="EMBL" id="XAF70279.1"/>
    </source>
</evidence>
<sequence>MKIATFLILDQYAEWEATYLSATLSKSDEWEIRTISTHQQVRSIGGFNTLVDYTLENDPGDEALLVLVGGDSWNIEDPTVTEKVKDAFDKGIAIGAICGAVDYLARYGFLNQYIHTGNDQSLWSNYVNYQPDKHFVSQQSVADGNLVTANGTAALSFTQKVLQLVNFDTTENIEKLTYLYQNGFYRYCEKYGNPYM</sequence>
<dbReference type="SUPFAM" id="SSF52317">
    <property type="entry name" value="Class I glutamine amidotransferase-like"/>
    <property type="match status" value="1"/>
</dbReference>
<organism evidence="2 3">
    <name type="scientific">Staphylococcus hsinchuensis</name>
    <dbReference type="NCBI Taxonomy" id="3051183"/>
    <lineage>
        <taxon>Bacteria</taxon>
        <taxon>Bacillati</taxon>
        <taxon>Bacillota</taxon>
        <taxon>Bacilli</taxon>
        <taxon>Bacillales</taxon>
        <taxon>Staphylococcaceae</taxon>
        <taxon>Staphylococcus</taxon>
    </lineage>
</organism>
<evidence type="ECO:0000259" key="1">
    <source>
        <dbReference type="Pfam" id="PF01965"/>
    </source>
</evidence>
<dbReference type="InterPro" id="IPR002818">
    <property type="entry name" value="DJ-1/PfpI"/>
</dbReference>
<gene>
    <name evidence="2" type="ORF">QQM35_09410</name>
</gene>
<protein>
    <submittedName>
        <fullName evidence="2">DJ-1/PfpI family protein</fullName>
    </submittedName>
</protein>
<evidence type="ECO:0000313" key="3">
    <source>
        <dbReference type="Proteomes" id="UP001436297"/>
    </source>
</evidence>
<proteinExistence type="predicted"/>
<feature type="domain" description="DJ-1/PfpI" evidence="1">
    <location>
        <begin position="4"/>
        <end position="163"/>
    </location>
</feature>
<keyword evidence="3" id="KW-1185">Reference proteome</keyword>
<dbReference type="Gene3D" id="3.40.50.880">
    <property type="match status" value="1"/>
</dbReference>
<reference evidence="2 3" key="1">
    <citation type="journal article" date="2024" name="Pathogens">
        <title>Staphylococcus hsinchuensis sp. nov., Isolated from Soymilk.</title>
        <authorList>
            <person name="Wang Y.T."/>
            <person name="Lin Y.C."/>
            <person name="Hsieh Y.H."/>
            <person name="Lin Y.T."/>
            <person name="Hamada M."/>
            <person name="Chen C.C."/>
            <person name="Liou J.S."/>
            <person name="Lee A.Y."/>
            <person name="Zhang W.L."/>
            <person name="Chen Y.T."/>
            <person name="Huang C.H."/>
        </authorList>
    </citation>
    <scope>NUCLEOTIDE SEQUENCE [LARGE SCALE GENOMIC DNA]</scope>
    <source>
        <strain evidence="2 3">H164</strain>
    </source>
</reference>
<dbReference type="EMBL" id="CP128355">
    <property type="protein sequence ID" value="XAF70279.1"/>
    <property type="molecule type" value="Genomic_DNA"/>
</dbReference>